<keyword evidence="7" id="KW-1185">Reference proteome</keyword>
<dbReference type="AlphaFoldDB" id="A0A6A6IZS4"/>
<dbReference type="Gene3D" id="3.40.1090.10">
    <property type="entry name" value="Cytosolic phospholipase A2 catalytic domain"/>
    <property type="match status" value="1"/>
</dbReference>
<feature type="non-terminal residue" evidence="6">
    <location>
        <position position="1"/>
    </location>
</feature>
<dbReference type="EMBL" id="ML987189">
    <property type="protein sequence ID" value="KAF2255954.1"/>
    <property type="molecule type" value="Genomic_DNA"/>
</dbReference>
<feature type="short sequence motif" description="GXGXXG" evidence="4">
    <location>
        <begin position="2"/>
        <end position="7"/>
    </location>
</feature>
<dbReference type="GO" id="GO:0046486">
    <property type="term" value="P:glycerolipid metabolic process"/>
    <property type="evidence" value="ECO:0007669"/>
    <property type="project" value="UniProtKB-ARBA"/>
</dbReference>
<dbReference type="CDD" id="cd07216">
    <property type="entry name" value="Pat17_PNPLA8_PNPLA9_like3"/>
    <property type="match status" value="1"/>
</dbReference>
<feature type="short sequence motif" description="GXSXG" evidence="4">
    <location>
        <begin position="42"/>
        <end position="46"/>
    </location>
</feature>
<dbReference type="GO" id="GO:0016020">
    <property type="term" value="C:membrane"/>
    <property type="evidence" value="ECO:0007669"/>
    <property type="project" value="TreeGrafter"/>
</dbReference>
<evidence type="ECO:0000256" key="3">
    <source>
        <dbReference type="ARBA" id="ARBA00023098"/>
    </source>
</evidence>
<dbReference type="PANTHER" id="PTHR24185:SF1">
    <property type="entry name" value="CALCIUM-INDEPENDENT PHOSPHOLIPASE A2-GAMMA"/>
    <property type="match status" value="1"/>
</dbReference>
<dbReference type="InterPro" id="IPR016035">
    <property type="entry name" value="Acyl_Trfase/lysoPLipase"/>
</dbReference>
<organism evidence="6 7">
    <name type="scientific">Trematosphaeria pertusa</name>
    <dbReference type="NCBI Taxonomy" id="390896"/>
    <lineage>
        <taxon>Eukaryota</taxon>
        <taxon>Fungi</taxon>
        <taxon>Dikarya</taxon>
        <taxon>Ascomycota</taxon>
        <taxon>Pezizomycotina</taxon>
        <taxon>Dothideomycetes</taxon>
        <taxon>Pleosporomycetidae</taxon>
        <taxon>Pleosporales</taxon>
        <taxon>Massarineae</taxon>
        <taxon>Trematosphaeriaceae</taxon>
        <taxon>Trematosphaeria</taxon>
    </lineage>
</organism>
<accession>A0A6A6IZS4</accession>
<dbReference type="Pfam" id="PF01734">
    <property type="entry name" value="Patatin"/>
    <property type="match status" value="1"/>
</dbReference>
<dbReference type="OrthoDB" id="6612291at2759"/>
<dbReference type="PROSITE" id="PS51635">
    <property type="entry name" value="PNPLA"/>
    <property type="match status" value="1"/>
</dbReference>
<dbReference type="PANTHER" id="PTHR24185">
    <property type="entry name" value="CALCIUM-INDEPENDENT PHOSPHOLIPASE A2-GAMMA"/>
    <property type="match status" value="1"/>
</dbReference>
<dbReference type="GO" id="GO:0019369">
    <property type="term" value="P:arachidonate metabolic process"/>
    <property type="evidence" value="ECO:0007669"/>
    <property type="project" value="TreeGrafter"/>
</dbReference>
<evidence type="ECO:0000256" key="1">
    <source>
        <dbReference type="ARBA" id="ARBA00022801"/>
    </source>
</evidence>
<dbReference type="GeneID" id="54576290"/>
<feature type="active site" description="Nucleophile" evidence="4">
    <location>
        <position position="44"/>
    </location>
</feature>
<reference evidence="6" key="1">
    <citation type="journal article" date="2020" name="Stud. Mycol.">
        <title>101 Dothideomycetes genomes: a test case for predicting lifestyles and emergence of pathogens.</title>
        <authorList>
            <person name="Haridas S."/>
            <person name="Albert R."/>
            <person name="Binder M."/>
            <person name="Bloem J."/>
            <person name="Labutti K."/>
            <person name="Salamov A."/>
            <person name="Andreopoulos B."/>
            <person name="Baker S."/>
            <person name="Barry K."/>
            <person name="Bills G."/>
            <person name="Bluhm B."/>
            <person name="Cannon C."/>
            <person name="Castanera R."/>
            <person name="Culley D."/>
            <person name="Daum C."/>
            <person name="Ezra D."/>
            <person name="Gonzalez J."/>
            <person name="Henrissat B."/>
            <person name="Kuo A."/>
            <person name="Liang C."/>
            <person name="Lipzen A."/>
            <person name="Lutzoni F."/>
            <person name="Magnuson J."/>
            <person name="Mondo S."/>
            <person name="Nolan M."/>
            <person name="Ohm R."/>
            <person name="Pangilinan J."/>
            <person name="Park H.-J."/>
            <person name="Ramirez L."/>
            <person name="Alfaro M."/>
            <person name="Sun H."/>
            <person name="Tritt A."/>
            <person name="Yoshinaga Y."/>
            <person name="Zwiers L.-H."/>
            <person name="Turgeon B."/>
            <person name="Goodwin S."/>
            <person name="Spatafora J."/>
            <person name="Crous P."/>
            <person name="Grigoriev I."/>
        </authorList>
    </citation>
    <scope>NUCLEOTIDE SEQUENCE</scope>
    <source>
        <strain evidence="6">CBS 122368</strain>
    </source>
</reference>
<dbReference type="InterPro" id="IPR002641">
    <property type="entry name" value="PNPLA_dom"/>
</dbReference>
<proteinExistence type="predicted"/>
<dbReference type="Proteomes" id="UP000800094">
    <property type="component" value="Unassembled WGS sequence"/>
</dbReference>
<evidence type="ECO:0000256" key="4">
    <source>
        <dbReference type="PROSITE-ProRule" id="PRU01161"/>
    </source>
</evidence>
<evidence type="ECO:0000313" key="6">
    <source>
        <dbReference type="EMBL" id="KAF2255954.1"/>
    </source>
</evidence>
<feature type="domain" description="PNPLA" evidence="5">
    <location>
        <begin position="1"/>
        <end position="196"/>
    </location>
</feature>
<dbReference type="GO" id="GO:0016042">
    <property type="term" value="P:lipid catabolic process"/>
    <property type="evidence" value="ECO:0007669"/>
    <property type="project" value="UniProtKB-UniRule"/>
</dbReference>
<protein>
    <submittedName>
        <fullName evidence="6">FabD/lysophospholipase-like protein</fullName>
    </submittedName>
</protein>
<keyword evidence="3 4" id="KW-0443">Lipid metabolism</keyword>
<feature type="active site" description="Proton acceptor" evidence="4">
    <location>
        <position position="183"/>
    </location>
</feature>
<evidence type="ECO:0000259" key="5">
    <source>
        <dbReference type="PROSITE" id="PS51635"/>
    </source>
</evidence>
<gene>
    <name evidence="6" type="ORF">BU26DRAFT_412197</name>
</gene>
<dbReference type="GO" id="GO:0047499">
    <property type="term" value="F:calcium-independent phospholipase A2 activity"/>
    <property type="evidence" value="ECO:0007669"/>
    <property type="project" value="TreeGrafter"/>
</dbReference>
<sequence length="334" mass="36515">DGGGIRGLSELVMIEEIMSRVQARLGLEKMPVPADYFDLIGGTSTGGLIAIMLGRLRMSVQEAIKAYSELSEAIFGKTQSRFHEGKYDAKKFQRIIEDAVAEKLGHDQRQAKLRTSEVQNCRSFVVTVSSISVDVRLFRSYALPGIPEHDCTIGEAARATCAAPTYFSSIEIGLPGQQERFFDGGVGCNNPISQLHLEAARLFDDSDEVACIVSLGTGFRHPIVLNRPTLLEKGTIPVNLIKAFKKMALDPEKEAEYMDRKYSGMEKVYFRLNVAQGLQDTKLADFEKLGSVRSATVAYLRSAAVSATIDAIAARLCESKDAPTPSPLLGQVCE</sequence>
<dbReference type="SUPFAM" id="SSF52151">
    <property type="entry name" value="FabD/lysophospholipase-like"/>
    <property type="match status" value="1"/>
</dbReference>
<name>A0A6A6IZS4_9PLEO</name>
<keyword evidence="2 4" id="KW-0442">Lipid degradation</keyword>
<dbReference type="RefSeq" id="XP_033690958.1">
    <property type="nucleotide sequence ID" value="XM_033822960.1"/>
</dbReference>
<keyword evidence="1 4" id="KW-0378">Hydrolase</keyword>
<feature type="short sequence motif" description="DGA/G" evidence="4">
    <location>
        <begin position="183"/>
        <end position="185"/>
    </location>
</feature>
<evidence type="ECO:0000313" key="7">
    <source>
        <dbReference type="Proteomes" id="UP000800094"/>
    </source>
</evidence>
<evidence type="ECO:0000256" key="2">
    <source>
        <dbReference type="ARBA" id="ARBA00022963"/>
    </source>
</evidence>